<organism evidence="1 2">
    <name type="scientific">Pleurodeles waltl</name>
    <name type="common">Iberian ribbed newt</name>
    <dbReference type="NCBI Taxonomy" id="8319"/>
    <lineage>
        <taxon>Eukaryota</taxon>
        <taxon>Metazoa</taxon>
        <taxon>Chordata</taxon>
        <taxon>Craniata</taxon>
        <taxon>Vertebrata</taxon>
        <taxon>Euteleostomi</taxon>
        <taxon>Amphibia</taxon>
        <taxon>Batrachia</taxon>
        <taxon>Caudata</taxon>
        <taxon>Salamandroidea</taxon>
        <taxon>Salamandridae</taxon>
        <taxon>Pleurodelinae</taxon>
        <taxon>Pleurodeles</taxon>
    </lineage>
</organism>
<dbReference type="AlphaFoldDB" id="A0AAV7WAP5"/>
<name>A0AAV7WAP5_PLEWA</name>
<accession>A0AAV7WAP5</accession>
<dbReference type="EMBL" id="JANPWB010000002">
    <property type="protein sequence ID" value="KAJ1209787.1"/>
    <property type="molecule type" value="Genomic_DNA"/>
</dbReference>
<comment type="caution">
    <text evidence="1">The sequence shown here is derived from an EMBL/GenBank/DDBJ whole genome shotgun (WGS) entry which is preliminary data.</text>
</comment>
<keyword evidence="2" id="KW-1185">Reference proteome</keyword>
<evidence type="ECO:0000313" key="1">
    <source>
        <dbReference type="EMBL" id="KAJ1209787.1"/>
    </source>
</evidence>
<evidence type="ECO:0000313" key="2">
    <source>
        <dbReference type="Proteomes" id="UP001066276"/>
    </source>
</evidence>
<sequence length="124" mass="13718">MQTLAGRPPVLELTLEWLLEGEADTDRATCGTGWSGMMGQDHQNPRMRKVAGDLEGKRRCVPLHAEVPDAIVSTMVADGTLSLERRKQEREEDKLLVQTVTSETSLRSWSPCVTGRLTPENADT</sequence>
<reference evidence="1" key="1">
    <citation type="journal article" date="2022" name="bioRxiv">
        <title>Sequencing and chromosome-scale assembly of the giantPleurodeles waltlgenome.</title>
        <authorList>
            <person name="Brown T."/>
            <person name="Elewa A."/>
            <person name="Iarovenko S."/>
            <person name="Subramanian E."/>
            <person name="Araus A.J."/>
            <person name="Petzold A."/>
            <person name="Susuki M."/>
            <person name="Suzuki K.-i.T."/>
            <person name="Hayashi T."/>
            <person name="Toyoda A."/>
            <person name="Oliveira C."/>
            <person name="Osipova E."/>
            <person name="Leigh N.D."/>
            <person name="Simon A."/>
            <person name="Yun M.H."/>
        </authorList>
    </citation>
    <scope>NUCLEOTIDE SEQUENCE</scope>
    <source>
        <strain evidence="1">20211129_DDA</strain>
        <tissue evidence="1">Liver</tissue>
    </source>
</reference>
<gene>
    <name evidence="1" type="ORF">NDU88_005160</name>
</gene>
<dbReference type="Proteomes" id="UP001066276">
    <property type="component" value="Chromosome 1_2"/>
</dbReference>
<proteinExistence type="predicted"/>
<protein>
    <submittedName>
        <fullName evidence="1">Uncharacterized protein</fullName>
    </submittedName>
</protein>